<proteinExistence type="predicted"/>
<evidence type="ECO:0000259" key="9">
    <source>
        <dbReference type="PROSITE" id="PS51755"/>
    </source>
</evidence>
<dbReference type="AlphaFoldDB" id="M4V888"/>
<evidence type="ECO:0000259" key="8">
    <source>
        <dbReference type="PROSITE" id="PS50110"/>
    </source>
</evidence>
<evidence type="ECO:0000256" key="2">
    <source>
        <dbReference type="ARBA" id="ARBA00023012"/>
    </source>
</evidence>
<dbReference type="eggNOG" id="COG0745">
    <property type="taxonomic scope" value="Bacteria"/>
</dbReference>
<reference evidence="10 11" key="1">
    <citation type="journal article" date="2013" name="ISME J.">
        <title>By their genes ye shall know them: genomic signatures of predatory bacteria.</title>
        <authorList>
            <person name="Pasternak Z."/>
            <person name="Pietrokovski S."/>
            <person name="Rotem O."/>
            <person name="Gophna U."/>
            <person name="Lurie-Weinberger M.N."/>
            <person name="Jurkevitch E."/>
        </authorList>
    </citation>
    <scope>NUCLEOTIDE SEQUENCE [LARGE SCALE GENOMIC DNA]</scope>
    <source>
        <strain evidence="10 11">JSS</strain>
    </source>
</reference>
<dbReference type="CDD" id="cd00156">
    <property type="entry name" value="REC"/>
    <property type="match status" value="1"/>
</dbReference>
<dbReference type="GO" id="GO:0000976">
    <property type="term" value="F:transcription cis-regulatory region binding"/>
    <property type="evidence" value="ECO:0007669"/>
    <property type="project" value="TreeGrafter"/>
</dbReference>
<dbReference type="STRING" id="1184267.A11Q_1212"/>
<dbReference type="GO" id="GO:0006355">
    <property type="term" value="P:regulation of DNA-templated transcription"/>
    <property type="evidence" value="ECO:0007669"/>
    <property type="project" value="InterPro"/>
</dbReference>
<dbReference type="InterPro" id="IPR001867">
    <property type="entry name" value="OmpR/PhoB-type_DNA-bd"/>
</dbReference>
<organism evidence="10 11">
    <name type="scientific">Pseudobdellovibrio exovorus JSS</name>
    <dbReference type="NCBI Taxonomy" id="1184267"/>
    <lineage>
        <taxon>Bacteria</taxon>
        <taxon>Pseudomonadati</taxon>
        <taxon>Bdellovibrionota</taxon>
        <taxon>Bdellovibrionia</taxon>
        <taxon>Bdellovibrionales</taxon>
        <taxon>Pseudobdellovibrionaceae</taxon>
        <taxon>Pseudobdellovibrio</taxon>
    </lineage>
</organism>
<evidence type="ECO:0000256" key="1">
    <source>
        <dbReference type="ARBA" id="ARBA00022553"/>
    </source>
</evidence>
<evidence type="ECO:0000256" key="4">
    <source>
        <dbReference type="ARBA" id="ARBA00023125"/>
    </source>
</evidence>
<dbReference type="Gene3D" id="1.10.10.10">
    <property type="entry name" value="Winged helix-like DNA-binding domain superfamily/Winged helix DNA-binding domain"/>
    <property type="match status" value="1"/>
</dbReference>
<feature type="DNA-binding region" description="OmpR/PhoB-type" evidence="7">
    <location>
        <begin position="141"/>
        <end position="236"/>
    </location>
</feature>
<feature type="domain" description="OmpR/PhoB-type" evidence="9">
    <location>
        <begin position="141"/>
        <end position="236"/>
    </location>
</feature>
<protein>
    <recommendedName>
        <fullName evidence="12">Two-component response regulator</fullName>
    </recommendedName>
</protein>
<keyword evidence="11" id="KW-1185">Reference proteome</keyword>
<keyword evidence="4 7" id="KW-0238">DNA-binding</keyword>
<dbReference type="InterPro" id="IPR011006">
    <property type="entry name" value="CheY-like_superfamily"/>
</dbReference>
<dbReference type="Gene3D" id="3.40.50.2300">
    <property type="match status" value="1"/>
</dbReference>
<evidence type="ECO:0000256" key="7">
    <source>
        <dbReference type="PROSITE-ProRule" id="PRU01091"/>
    </source>
</evidence>
<dbReference type="GO" id="GO:0005829">
    <property type="term" value="C:cytosol"/>
    <property type="evidence" value="ECO:0007669"/>
    <property type="project" value="TreeGrafter"/>
</dbReference>
<dbReference type="PANTHER" id="PTHR48111">
    <property type="entry name" value="REGULATOR OF RPOS"/>
    <property type="match status" value="1"/>
</dbReference>
<dbReference type="GO" id="GO:0032993">
    <property type="term" value="C:protein-DNA complex"/>
    <property type="evidence" value="ECO:0007669"/>
    <property type="project" value="TreeGrafter"/>
</dbReference>
<dbReference type="InterPro" id="IPR039420">
    <property type="entry name" value="WalR-like"/>
</dbReference>
<dbReference type="SMART" id="SM00448">
    <property type="entry name" value="REC"/>
    <property type="match status" value="1"/>
</dbReference>
<feature type="modified residue" description="4-aspartylphosphate" evidence="6">
    <location>
        <position position="66"/>
    </location>
</feature>
<feature type="domain" description="Response regulatory" evidence="8">
    <location>
        <begin position="18"/>
        <end position="133"/>
    </location>
</feature>
<dbReference type="CDD" id="cd00383">
    <property type="entry name" value="trans_reg_C"/>
    <property type="match status" value="1"/>
</dbReference>
<dbReference type="Proteomes" id="UP000012040">
    <property type="component" value="Chromosome"/>
</dbReference>
<dbReference type="SUPFAM" id="SSF52172">
    <property type="entry name" value="CheY-like"/>
    <property type="match status" value="1"/>
</dbReference>
<evidence type="ECO:0000313" key="11">
    <source>
        <dbReference type="Proteomes" id="UP000012040"/>
    </source>
</evidence>
<dbReference type="InterPro" id="IPR001789">
    <property type="entry name" value="Sig_transdc_resp-reg_receiver"/>
</dbReference>
<dbReference type="HOGENOM" id="CLU_000445_30_4_7"/>
<dbReference type="PROSITE" id="PS50110">
    <property type="entry name" value="RESPONSE_REGULATORY"/>
    <property type="match status" value="1"/>
</dbReference>
<dbReference type="PATRIC" id="fig|1184267.3.peg.1227"/>
<dbReference type="OrthoDB" id="9802426at2"/>
<evidence type="ECO:0000256" key="3">
    <source>
        <dbReference type="ARBA" id="ARBA00023015"/>
    </source>
</evidence>
<name>M4V888_9BACT</name>
<dbReference type="PANTHER" id="PTHR48111:SF1">
    <property type="entry name" value="TWO-COMPONENT RESPONSE REGULATOR ORR33"/>
    <property type="match status" value="1"/>
</dbReference>
<dbReference type="EMBL" id="CP003537">
    <property type="protein sequence ID" value="AGH95428.1"/>
    <property type="molecule type" value="Genomic_DNA"/>
</dbReference>
<keyword evidence="5" id="KW-0804">Transcription</keyword>
<evidence type="ECO:0008006" key="12">
    <source>
        <dbReference type="Google" id="ProtNLM"/>
    </source>
</evidence>
<dbReference type="Pfam" id="PF00486">
    <property type="entry name" value="Trans_reg_C"/>
    <property type="match status" value="1"/>
</dbReference>
<keyword evidence="2" id="KW-0902">Two-component regulatory system</keyword>
<dbReference type="PROSITE" id="PS51755">
    <property type="entry name" value="OMPR_PHOB"/>
    <property type="match status" value="1"/>
</dbReference>
<dbReference type="RefSeq" id="WP_015469918.1">
    <property type="nucleotide sequence ID" value="NC_020813.1"/>
</dbReference>
<gene>
    <name evidence="10" type="ORF">A11Q_1212</name>
</gene>
<dbReference type="KEGG" id="bex:A11Q_1212"/>
<accession>M4V888</accession>
<keyword evidence="1 6" id="KW-0597">Phosphoprotein</keyword>
<keyword evidence="3" id="KW-0805">Transcription regulation</keyword>
<dbReference type="GO" id="GO:0000156">
    <property type="term" value="F:phosphorelay response regulator activity"/>
    <property type="evidence" value="ECO:0007669"/>
    <property type="project" value="TreeGrafter"/>
</dbReference>
<evidence type="ECO:0000313" key="10">
    <source>
        <dbReference type="EMBL" id="AGH95428.1"/>
    </source>
</evidence>
<sequence length="244" mass="27819">MATKMTEKMTDKISDKKKLLIVDDDKYVCDAYSQSLQDDFDVITTEDASIAYKISVQNHVDAILLDINLGDQDGIELCRQLRQNPLSQKIPILLMTGFTNREKILASFRGGADDYIEKPIEPEILVERINARIRRIEDIGGRSDSIGNLKVFFDRNEIELNGKVHGLSQIELSLLKIFVMNVNKKVSREDILSIVWKNTVVEQRTVDVHISTLRKKLKDFNHQIDSLYGSGYILRPRSVVGRAL</sequence>
<dbReference type="Pfam" id="PF00072">
    <property type="entry name" value="Response_reg"/>
    <property type="match status" value="1"/>
</dbReference>
<evidence type="ECO:0000256" key="5">
    <source>
        <dbReference type="ARBA" id="ARBA00023163"/>
    </source>
</evidence>
<dbReference type="InterPro" id="IPR036388">
    <property type="entry name" value="WH-like_DNA-bd_sf"/>
</dbReference>
<evidence type="ECO:0000256" key="6">
    <source>
        <dbReference type="PROSITE-ProRule" id="PRU00169"/>
    </source>
</evidence>
<dbReference type="SMART" id="SM00862">
    <property type="entry name" value="Trans_reg_C"/>
    <property type="match status" value="1"/>
</dbReference>